<dbReference type="SUPFAM" id="SSF52540">
    <property type="entry name" value="P-loop containing nucleoside triphosphate hydrolases"/>
    <property type="match status" value="1"/>
</dbReference>
<gene>
    <name evidence="1" type="ORF">dnl_48110</name>
</gene>
<name>A0A975GIH2_9BACT</name>
<dbReference type="KEGG" id="dli:dnl_48110"/>
<evidence type="ECO:0000313" key="2">
    <source>
        <dbReference type="Proteomes" id="UP000663720"/>
    </source>
</evidence>
<accession>A0A975GIH2</accession>
<dbReference type="InterPro" id="IPR027417">
    <property type="entry name" value="P-loop_NTPase"/>
</dbReference>
<dbReference type="RefSeq" id="WP_207688368.1">
    <property type="nucleotide sequence ID" value="NZ_CP061799.1"/>
</dbReference>
<keyword evidence="2" id="KW-1185">Reference proteome</keyword>
<proteinExistence type="predicted"/>
<dbReference type="InterPro" id="IPR011335">
    <property type="entry name" value="Restrct_endonuc-II-like"/>
</dbReference>
<organism evidence="1 2">
    <name type="scientific">Desulfonema limicola</name>
    <dbReference type="NCBI Taxonomy" id="45656"/>
    <lineage>
        <taxon>Bacteria</taxon>
        <taxon>Pseudomonadati</taxon>
        <taxon>Thermodesulfobacteriota</taxon>
        <taxon>Desulfobacteria</taxon>
        <taxon>Desulfobacterales</taxon>
        <taxon>Desulfococcaceae</taxon>
        <taxon>Desulfonema</taxon>
    </lineage>
</organism>
<protein>
    <submittedName>
        <fullName evidence="1">P-loop domain-containing protein</fullName>
    </submittedName>
</protein>
<dbReference type="Proteomes" id="UP000663720">
    <property type="component" value="Chromosome"/>
</dbReference>
<dbReference type="AlphaFoldDB" id="A0A975GIH2"/>
<dbReference type="EMBL" id="CP061799">
    <property type="protein sequence ID" value="QTA82436.1"/>
    <property type="molecule type" value="Genomic_DNA"/>
</dbReference>
<dbReference type="SUPFAM" id="SSF52980">
    <property type="entry name" value="Restriction endonuclease-like"/>
    <property type="match status" value="1"/>
</dbReference>
<sequence length="596" mass="69126">MKKIPWVVKPLVPEEVYTDREEFLEYFYKAALEAAHRRTMSTVLLGQRRMGKTEIFKRVVNRLFFEQDPESPDAVVPVYFSFPDTVFNEKNFGKDYVENFLRFYVGFYTKQPQLIIDNLKGEKLLSQIEQSRSLYPFTRTLGLIIDLHEDIETGNSIFPIRDALGMLRRVSDIDDSTIAVFLDEFQNTRLPQYNFDIVGFMQEAVESPTCPHFVTGSAMSILAREIIGRGSLFGRFDGMNIEAMTGYWGTKLALKSAEYRKAQITEIMAPVIAERCGGNPFYINAVIRQAAKQNQPILNEKTLNKILAVDITSGFIWGELNDQVTKWISRINEYNITKWVLYLSALDENTEEENRGRLNIERIQQELLKREGKNVPLDTIRDVLIKLSRGDLLEYLELGGWFRRVKDPILLEFLKVWGRIEVEGHNHNLVQYDLESRYGKALKRFHEYKGYLAEVHMSQILISAQNKTLKGHYFNSEKDIEIPWRFIFVKNRMRLESGKGREIDVIAASGSEIWVCQSKWVTGKKIGIAPLKDLISQAEIVKKDLDPEKIQMWIFAHDGLTKQAQAFAEKHGIFWSKRQEFDELLEHLGLRKLPDL</sequence>
<dbReference type="Gene3D" id="3.40.50.300">
    <property type="entry name" value="P-loop containing nucleotide triphosphate hydrolases"/>
    <property type="match status" value="1"/>
</dbReference>
<evidence type="ECO:0000313" key="1">
    <source>
        <dbReference type="EMBL" id="QTA82436.1"/>
    </source>
</evidence>
<reference evidence="1" key="1">
    <citation type="journal article" date="2021" name="Microb. Physiol.">
        <title>Proteogenomic Insights into the Physiology of Marine, Sulfate-Reducing, Filamentous Desulfonema limicola and Desulfonema magnum.</title>
        <authorList>
            <person name="Schnaars V."/>
            <person name="Wohlbrand L."/>
            <person name="Scheve S."/>
            <person name="Hinrichs C."/>
            <person name="Reinhardt R."/>
            <person name="Rabus R."/>
        </authorList>
    </citation>
    <scope>NUCLEOTIDE SEQUENCE</scope>
    <source>
        <strain evidence="1">5ac10</strain>
    </source>
</reference>